<evidence type="ECO:0000313" key="1">
    <source>
        <dbReference type="EMBL" id="CAI9936924.1"/>
    </source>
</evidence>
<dbReference type="EMBL" id="CAXDID020000151">
    <property type="protein sequence ID" value="CAL6041534.1"/>
    <property type="molecule type" value="Genomic_DNA"/>
</dbReference>
<dbReference type="Proteomes" id="UP001642409">
    <property type="component" value="Unassembled WGS sequence"/>
</dbReference>
<organism evidence="1">
    <name type="scientific">Hexamita inflata</name>
    <dbReference type="NCBI Taxonomy" id="28002"/>
    <lineage>
        <taxon>Eukaryota</taxon>
        <taxon>Metamonada</taxon>
        <taxon>Diplomonadida</taxon>
        <taxon>Hexamitidae</taxon>
        <taxon>Hexamitinae</taxon>
        <taxon>Hexamita</taxon>
    </lineage>
</organism>
<dbReference type="EMBL" id="CATOUU010000643">
    <property type="protein sequence ID" value="CAI9936924.1"/>
    <property type="molecule type" value="Genomic_DNA"/>
</dbReference>
<dbReference type="AlphaFoldDB" id="A0AA86U1N8"/>
<comment type="caution">
    <text evidence="1">The sequence shown here is derived from an EMBL/GenBank/DDBJ whole genome shotgun (WGS) entry which is preliminary data.</text>
</comment>
<sequence length="629" mass="68014">MSLIYTEEYELQFQCQQQLYTFKTYEVASATNVIQSTDFASGFVFSTQVIQNAFINIQSIGSTYTLFQTQNWFLNLKIQLDNIIFGTGAMITPGQQLRINQMSIIQKAGTQISVNSGAVFSILQQSTSESNITNLLLNLNMNIASVGMFNIINDVRGTLNIKGYEIHGNYFSKNTIVLGVFQIQMNSTVQIQYVSITPEQFQCGNLSSYLISHIDTSSALFRNIQIININNLSEYNVISSLQTNDAYFVSFGGLVTAQNNTVCTVINIKIDSNDMWETNNVNLAGYLFGQFNSSNVTVINICADIQLTSHNSATFYLFGVIGYGNGIIEMSNTAIIYYQTNGTQNIAGVAGCINGTSAHFANVDLRFQISINNSGNYMGALTCMLTSDTWQVVNTSVLNSSVSAKVLTGLIASYASAGFLLNLNIQSSTLNSFGVYQNTYALSGSIIGDSTGKSANIFTIIQCVVSNNSVFAFSSGQWTISGGLMGNTHDSDVLIQQTKLTASNISTLSAASDSVSSGGIIAWAQQAKIVLNSVQIENVKLQAENTNFGAYCGGFLAGIGNPTVQIKDSSISSLKIFVSGPKIFWGMALSNRDADVYDVVNVRSEGINTLNGAIVDNCANIINQEDKGC</sequence>
<reference evidence="2 3" key="2">
    <citation type="submission" date="2024-07" db="EMBL/GenBank/DDBJ databases">
        <authorList>
            <person name="Akdeniz Z."/>
        </authorList>
    </citation>
    <scope>NUCLEOTIDE SEQUENCE [LARGE SCALE GENOMIC DNA]</scope>
</reference>
<protein>
    <submittedName>
        <fullName evidence="2">Hypothetical_protein</fullName>
    </submittedName>
</protein>
<keyword evidence="3" id="KW-1185">Reference proteome</keyword>
<accession>A0AA86U1N8</accession>
<name>A0AA86U1N8_9EUKA</name>
<reference evidence="1" key="1">
    <citation type="submission" date="2023-06" db="EMBL/GenBank/DDBJ databases">
        <authorList>
            <person name="Kurt Z."/>
        </authorList>
    </citation>
    <scope>NUCLEOTIDE SEQUENCE</scope>
</reference>
<evidence type="ECO:0000313" key="3">
    <source>
        <dbReference type="Proteomes" id="UP001642409"/>
    </source>
</evidence>
<gene>
    <name evidence="1" type="ORF">HINF_LOCUS24569</name>
    <name evidence="2" type="ORF">HINF_LOCUS39156</name>
</gene>
<proteinExistence type="predicted"/>
<evidence type="ECO:0000313" key="2">
    <source>
        <dbReference type="EMBL" id="CAL6041534.1"/>
    </source>
</evidence>